<protein>
    <submittedName>
        <fullName evidence="1">Uncharacterized protein</fullName>
    </submittedName>
</protein>
<gene>
    <name evidence="1" type="ORF">PBS003_LOCUS7744</name>
</gene>
<dbReference type="Proteomes" id="UP001160483">
    <property type="component" value="Unassembled WGS sequence"/>
</dbReference>
<comment type="caution">
    <text evidence="1">The sequence shown here is derived from an EMBL/GenBank/DDBJ whole genome shotgun (WGS) entry which is preliminary data.</text>
</comment>
<evidence type="ECO:0000313" key="1">
    <source>
        <dbReference type="EMBL" id="CAH0481137.1"/>
    </source>
</evidence>
<proteinExistence type="predicted"/>
<dbReference type="AlphaFoldDB" id="A0AAU9LA77"/>
<name>A0AAU9LA77_9STRA</name>
<dbReference type="EMBL" id="CAKKTJ010000327">
    <property type="protein sequence ID" value="CAH0481137.1"/>
    <property type="molecule type" value="Genomic_DNA"/>
</dbReference>
<evidence type="ECO:0000313" key="2">
    <source>
        <dbReference type="Proteomes" id="UP001160483"/>
    </source>
</evidence>
<organism evidence="1 2">
    <name type="scientific">Peronospora belbahrii</name>
    <dbReference type="NCBI Taxonomy" id="622444"/>
    <lineage>
        <taxon>Eukaryota</taxon>
        <taxon>Sar</taxon>
        <taxon>Stramenopiles</taxon>
        <taxon>Oomycota</taxon>
        <taxon>Peronosporomycetes</taxon>
        <taxon>Peronosporales</taxon>
        <taxon>Peronosporaceae</taxon>
        <taxon>Peronospora</taxon>
    </lineage>
</organism>
<sequence length="141" mass="15324">MDCHNPEGTGKIAKAQPYEANQVGAGRPTGWKQRRVSAVVTRSPNPAVQYAQLNATTSSNDPYLIVLSVRVDGALRPRCALLDSGATDNFVRADSLFVFPSRLAVHESSGKMIAKYADGKPPRAPTSSCCVFLQIRCFREQ</sequence>
<accession>A0AAU9LA77</accession>
<reference evidence="1" key="1">
    <citation type="submission" date="2021-11" db="EMBL/GenBank/DDBJ databases">
        <authorList>
            <person name="Islam A."/>
            <person name="Islam S."/>
            <person name="Flora M.S."/>
            <person name="Rahman M."/>
            <person name="Ziaur R.M."/>
            <person name="Epstein J.H."/>
            <person name="Hassan M."/>
            <person name="Klassen M."/>
            <person name="Woodard K."/>
            <person name="Webb A."/>
            <person name="Webby R.J."/>
            <person name="El Zowalaty M.E."/>
        </authorList>
    </citation>
    <scope>NUCLEOTIDE SEQUENCE</scope>
    <source>
        <strain evidence="1">Pbs3</strain>
    </source>
</reference>